<evidence type="ECO:0000256" key="1">
    <source>
        <dbReference type="SAM" id="MobiDB-lite"/>
    </source>
</evidence>
<proteinExistence type="predicted"/>
<dbReference type="EMBL" id="CAADRP010002152">
    <property type="protein sequence ID" value="VFU62475.1"/>
    <property type="molecule type" value="Genomic_DNA"/>
</dbReference>
<reference evidence="2" key="1">
    <citation type="submission" date="2019-03" db="EMBL/GenBank/DDBJ databases">
        <authorList>
            <person name="Mank J."/>
            <person name="Almeida P."/>
        </authorList>
    </citation>
    <scope>NUCLEOTIDE SEQUENCE</scope>
    <source>
        <strain evidence="2">78183</strain>
    </source>
</reference>
<organism evidence="2">
    <name type="scientific">Salix viminalis</name>
    <name type="common">Common osier</name>
    <name type="synonym">Basket willow</name>
    <dbReference type="NCBI Taxonomy" id="40686"/>
    <lineage>
        <taxon>Eukaryota</taxon>
        <taxon>Viridiplantae</taxon>
        <taxon>Streptophyta</taxon>
        <taxon>Embryophyta</taxon>
        <taxon>Tracheophyta</taxon>
        <taxon>Spermatophyta</taxon>
        <taxon>Magnoliopsida</taxon>
        <taxon>eudicotyledons</taxon>
        <taxon>Gunneridae</taxon>
        <taxon>Pentapetalae</taxon>
        <taxon>rosids</taxon>
        <taxon>fabids</taxon>
        <taxon>Malpighiales</taxon>
        <taxon>Salicaceae</taxon>
        <taxon>Saliceae</taxon>
        <taxon>Salix</taxon>
    </lineage>
</organism>
<accession>A0A6N2N6A4</accession>
<gene>
    <name evidence="2" type="ORF">SVIM_LOCUS472528</name>
</gene>
<evidence type="ECO:0000313" key="2">
    <source>
        <dbReference type="EMBL" id="VFU62475.1"/>
    </source>
</evidence>
<feature type="region of interest" description="Disordered" evidence="1">
    <location>
        <begin position="18"/>
        <end position="39"/>
    </location>
</feature>
<name>A0A6N2N6A4_SALVM</name>
<protein>
    <submittedName>
        <fullName evidence="2">Uncharacterized protein</fullName>
    </submittedName>
</protein>
<sequence length="39" mass="4787">MLSSFYFFKINVRKQTAKEKEPLKARKKRDKWQQQQATV</sequence>
<dbReference type="AlphaFoldDB" id="A0A6N2N6A4"/>